<sequence length="45" mass="5071">MPHNKAQRIHQQQNQASVMEEQVTPKLGKIAHRAASLNQIPKQQG</sequence>
<evidence type="ECO:0000313" key="2">
    <source>
        <dbReference type="EMBL" id="MCY9530766.1"/>
    </source>
</evidence>
<keyword evidence="5" id="KW-1185">Reference proteome</keyword>
<name>A0A383R5C8_PAEAL</name>
<gene>
    <name evidence="2" type="ORF">M5X04_15775</name>
    <name evidence="3" type="ORF">PBLR_10769</name>
</gene>
<reference evidence="3" key="1">
    <citation type="submission" date="2018-08" db="EMBL/GenBank/DDBJ databases">
        <authorList>
            <person name="Ferrada E.E."/>
            <person name="Latorre B.A."/>
        </authorList>
    </citation>
    <scope>NUCLEOTIDE SEQUENCE</scope>
    <source>
        <strain evidence="3">Paenibacillus B-LR1</strain>
    </source>
</reference>
<evidence type="ECO:0000256" key="1">
    <source>
        <dbReference type="SAM" id="MobiDB-lite"/>
    </source>
</evidence>
<reference evidence="2 5" key="3">
    <citation type="submission" date="2022-05" db="EMBL/GenBank/DDBJ databases">
        <title>Genome Sequencing of Bee-Associated Microbes.</title>
        <authorList>
            <person name="Dunlap C."/>
        </authorList>
    </citation>
    <scope>NUCLEOTIDE SEQUENCE [LARGE SCALE GENOMIC DNA]</scope>
    <source>
        <strain evidence="2 5">NRRL NRS-750</strain>
    </source>
</reference>
<evidence type="ECO:0000313" key="5">
    <source>
        <dbReference type="Proteomes" id="UP001527090"/>
    </source>
</evidence>
<proteinExistence type="predicted"/>
<reference evidence="4" key="2">
    <citation type="submission" date="2018-08" db="EMBL/GenBank/DDBJ databases">
        <authorList>
            <person name="Chevrot R."/>
        </authorList>
    </citation>
    <scope>NUCLEOTIDE SEQUENCE [LARGE SCALE GENOMIC DNA]</scope>
</reference>
<protein>
    <submittedName>
        <fullName evidence="3">Uncharacterized protein</fullName>
    </submittedName>
</protein>
<dbReference type="EMBL" id="LS992241">
    <property type="protein sequence ID" value="SYX82347.1"/>
    <property type="molecule type" value="Genomic_DNA"/>
</dbReference>
<dbReference type="RefSeq" id="WP_162833952.1">
    <property type="nucleotide sequence ID" value="NZ_JAMDLY010000014.1"/>
</dbReference>
<dbReference type="Proteomes" id="UP000304148">
    <property type="component" value="Chromosome"/>
</dbReference>
<feature type="region of interest" description="Disordered" evidence="1">
    <location>
        <begin position="1"/>
        <end position="22"/>
    </location>
</feature>
<dbReference type="Proteomes" id="UP001527090">
    <property type="component" value="Unassembled WGS sequence"/>
</dbReference>
<accession>A0A383R5C8</accession>
<dbReference type="AlphaFoldDB" id="A0A383R5C8"/>
<evidence type="ECO:0000313" key="4">
    <source>
        <dbReference type="Proteomes" id="UP000304148"/>
    </source>
</evidence>
<dbReference type="EMBL" id="JAMDLY010000014">
    <property type="protein sequence ID" value="MCY9530766.1"/>
    <property type="molecule type" value="Genomic_DNA"/>
</dbReference>
<organism evidence="3 4">
    <name type="scientific">Paenibacillus alvei</name>
    <name type="common">Bacillus alvei</name>
    <dbReference type="NCBI Taxonomy" id="44250"/>
    <lineage>
        <taxon>Bacteria</taxon>
        <taxon>Bacillati</taxon>
        <taxon>Bacillota</taxon>
        <taxon>Bacilli</taxon>
        <taxon>Bacillales</taxon>
        <taxon>Paenibacillaceae</taxon>
        <taxon>Paenibacillus</taxon>
    </lineage>
</organism>
<evidence type="ECO:0000313" key="3">
    <source>
        <dbReference type="EMBL" id="SYX82347.1"/>
    </source>
</evidence>